<dbReference type="InterPro" id="IPR008969">
    <property type="entry name" value="CarboxyPept-like_regulatory"/>
</dbReference>
<dbReference type="InterPro" id="IPR036942">
    <property type="entry name" value="Beta-barrel_TonB_sf"/>
</dbReference>
<organism evidence="6 7">
    <name type="scientific">Paralabilibaculum antarcticum</name>
    <dbReference type="NCBI Taxonomy" id="2912572"/>
    <lineage>
        <taxon>Bacteria</taxon>
        <taxon>Pseudomonadati</taxon>
        <taxon>Bacteroidota</taxon>
        <taxon>Bacteroidia</taxon>
        <taxon>Marinilabiliales</taxon>
        <taxon>Marinifilaceae</taxon>
        <taxon>Paralabilibaculum</taxon>
    </lineage>
</organism>
<comment type="subcellular location">
    <subcellularLocation>
        <location evidence="1">Cell outer membrane</location>
    </subcellularLocation>
</comment>
<dbReference type="Gene3D" id="2.60.40.1120">
    <property type="entry name" value="Carboxypeptidase-like, regulatory domain"/>
    <property type="match status" value="1"/>
</dbReference>
<keyword evidence="6" id="KW-0675">Receptor</keyword>
<dbReference type="RefSeq" id="WP_275111039.1">
    <property type="nucleotide sequence ID" value="NZ_JAKJSC010000005.1"/>
</dbReference>
<accession>A0ABT5VWA6</accession>
<reference evidence="6 7" key="1">
    <citation type="submission" date="2022-01" db="EMBL/GenBank/DDBJ databases">
        <title>Labilibaculum sp. nov, a marine bacterium isolated from Antarctica.</title>
        <authorList>
            <person name="Dai W."/>
        </authorList>
    </citation>
    <scope>NUCLEOTIDE SEQUENCE [LARGE SCALE GENOMIC DNA]</scope>
    <source>
        <strain evidence="6 7">DW002</strain>
    </source>
</reference>
<feature type="domain" description="Outer membrane protein beta-barrel" evidence="5">
    <location>
        <begin position="383"/>
        <end position="804"/>
    </location>
</feature>
<gene>
    <name evidence="6" type="ORF">L3049_17085</name>
</gene>
<evidence type="ECO:0000313" key="6">
    <source>
        <dbReference type="EMBL" id="MDE5419710.1"/>
    </source>
</evidence>
<keyword evidence="7" id="KW-1185">Reference proteome</keyword>
<dbReference type="EMBL" id="JAKJSC010000005">
    <property type="protein sequence ID" value="MDE5419710.1"/>
    <property type="molecule type" value="Genomic_DNA"/>
</dbReference>
<evidence type="ECO:0000256" key="3">
    <source>
        <dbReference type="ARBA" id="ARBA00023237"/>
    </source>
</evidence>
<feature type="chain" id="PRO_5047531087" evidence="4">
    <location>
        <begin position="20"/>
        <end position="828"/>
    </location>
</feature>
<evidence type="ECO:0000256" key="1">
    <source>
        <dbReference type="ARBA" id="ARBA00004442"/>
    </source>
</evidence>
<dbReference type="InterPro" id="IPR041700">
    <property type="entry name" value="OMP_b-brl_3"/>
</dbReference>
<dbReference type="Proteomes" id="UP001528920">
    <property type="component" value="Unassembled WGS sequence"/>
</dbReference>
<feature type="signal peptide" evidence="4">
    <location>
        <begin position="1"/>
        <end position="19"/>
    </location>
</feature>
<dbReference type="Gene3D" id="2.40.170.20">
    <property type="entry name" value="TonB-dependent receptor, beta-barrel domain"/>
    <property type="match status" value="1"/>
</dbReference>
<keyword evidence="2" id="KW-0472">Membrane</keyword>
<name>A0ABT5VWA6_9BACT</name>
<keyword evidence="4" id="KW-0732">Signal</keyword>
<protein>
    <submittedName>
        <fullName evidence="6">TonB-dependent receptor</fullName>
    </submittedName>
</protein>
<dbReference type="InterPro" id="IPR037066">
    <property type="entry name" value="Plug_dom_sf"/>
</dbReference>
<dbReference type="Pfam" id="PF13620">
    <property type="entry name" value="CarboxypepD_reg"/>
    <property type="match status" value="1"/>
</dbReference>
<dbReference type="SUPFAM" id="SSF49464">
    <property type="entry name" value="Carboxypeptidase regulatory domain-like"/>
    <property type="match status" value="1"/>
</dbReference>
<dbReference type="Gene3D" id="2.170.130.10">
    <property type="entry name" value="TonB-dependent receptor, plug domain"/>
    <property type="match status" value="1"/>
</dbReference>
<proteinExistence type="predicted"/>
<dbReference type="PANTHER" id="PTHR40980:SF4">
    <property type="entry name" value="TONB-DEPENDENT RECEPTOR-LIKE BETA-BARREL DOMAIN-CONTAINING PROTEIN"/>
    <property type="match status" value="1"/>
</dbReference>
<comment type="caution">
    <text evidence="6">The sequence shown here is derived from an EMBL/GenBank/DDBJ whole genome shotgun (WGS) entry which is preliminary data.</text>
</comment>
<evidence type="ECO:0000256" key="2">
    <source>
        <dbReference type="ARBA" id="ARBA00023136"/>
    </source>
</evidence>
<evidence type="ECO:0000259" key="5">
    <source>
        <dbReference type="Pfam" id="PF14905"/>
    </source>
</evidence>
<dbReference type="PANTHER" id="PTHR40980">
    <property type="entry name" value="PLUG DOMAIN-CONTAINING PROTEIN"/>
    <property type="match status" value="1"/>
</dbReference>
<evidence type="ECO:0000256" key="4">
    <source>
        <dbReference type="SAM" id="SignalP"/>
    </source>
</evidence>
<keyword evidence="3" id="KW-0998">Cell outer membrane</keyword>
<dbReference type="SUPFAM" id="SSF56935">
    <property type="entry name" value="Porins"/>
    <property type="match status" value="1"/>
</dbReference>
<sequence length="828" mass="94328">MNRLILLISFCVLFTSAKATVPVGNSEIKGGVIKGIVMDNAMDIPVEYATVSVYTMTDSTLIDGTITNGKGEFELQKLKPGKYFVEVSFIGYNKAMVRNIPINKKQKIANLKIVNLRQSTESLNEVVVTSERLPVQYQIDKKVIPVSRQITAASGTAVDVLENVPSVSVDIEGNVSLRGNSNFTVLVDGKPSILDASDILEQMPASVIENIEIITNPSAKYDPEGTAGIINIITKKNTEKGLNGVVNLSLGSQENYNSDFLINYRKKKWNWNFGLDYSNRQFEGTSHTENRTTYEGLTNTVISDGESKMKRSGYGIRTGFDFDINKKNQVSFGFRYGTREMERGSILDYQEFDSNSSDKALYDSKNLWSKEMTFINSNLSYTKKFEGKGHQLATQVSYSRRGSGDEQSTNELKVGNDIVSGKIATEEGPGSRWEIRSDYTLPLGKDSKFEFGYQGQVRSSEADTKQEHYNTAIKAYDYQPLYSHDVTYDRQVHGLYTTYASKIGKFGYQLGFRSEYTNREIDFKGELEKFTIERWDFFPTIHTQMDLGSDNQVMASYTRRIRRPRGYYLEPFVTWSDAYNVRQGNPNLDPEYIDSYELGYMKRFGDQSVSIEAYYKVTHDKIESIRYPWNDQSNVTSGDQSNVMKNTFVNVGNDYSLGIETTLNLSFAKWFKNDLIGNFYHYQEEGDYIITNSADEDIYQDFSTSSYNWSLRNNSTFIIDKATRFQFTANYNSDTNWAQGKREGFFTTSAALKRDFLKRKLSATFQVRDIFGTAKHETLYEGENFYNFSQFNRKSPVFSLKLSFKINNYKVKRGKGNGSGVDVEEFEM</sequence>
<dbReference type="Pfam" id="PF14905">
    <property type="entry name" value="OMP_b-brl_3"/>
    <property type="match status" value="1"/>
</dbReference>
<evidence type="ECO:0000313" key="7">
    <source>
        <dbReference type="Proteomes" id="UP001528920"/>
    </source>
</evidence>